<keyword evidence="11 13" id="KW-0368">Histidine biosynthesis</keyword>
<dbReference type="Pfam" id="PF01502">
    <property type="entry name" value="PRA-CH"/>
    <property type="match status" value="1"/>
</dbReference>
<dbReference type="InterPro" id="IPR023019">
    <property type="entry name" value="His_synth_HisIE"/>
</dbReference>
<evidence type="ECO:0000256" key="12">
    <source>
        <dbReference type="ARBA" id="ARBA00023268"/>
    </source>
</evidence>
<reference evidence="16" key="1">
    <citation type="submission" date="2020-02" db="EMBL/GenBank/DDBJ databases">
        <authorList>
            <person name="Meier V. D."/>
        </authorList>
    </citation>
    <scope>NUCLEOTIDE SEQUENCE</scope>
    <source>
        <strain evidence="16">AVDCRST_MAG11</strain>
    </source>
</reference>
<keyword evidence="10 13" id="KW-0067">ATP-binding</keyword>
<comment type="pathway">
    <text evidence="4 13">Amino-acid biosynthesis; L-histidine biosynthesis; L-histidine from 5-phospho-alpha-D-ribose 1-diphosphate: step 2/9.</text>
</comment>
<dbReference type="FunFam" id="3.10.20.810:FF:000001">
    <property type="entry name" value="Histidine biosynthesis bifunctional protein HisIE"/>
    <property type="match status" value="1"/>
</dbReference>
<dbReference type="HAMAP" id="MF_01019">
    <property type="entry name" value="HisIE"/>
    <property type="match status" value="1"/>
</dbReference>
<evidence type="ECO:0000256" key="13">
    <source>
        <dbReference type="HAMAP-Rule" id="MF_01019"/>
    </source>
</evidence>
<organism evidence="16">
    <name type="scientific">uncultured Gemmatimonadaceae bacterium</name>
    <dbReference type="NCBI Taxonomy" id="246130"/>
    <lineage>
        <taxon>Bacteria</taxon>
        <taxon>Pseudomonadati</taxon>
        <taxon>Gemmatimonadota</taxon>
        <taxon>Gemmatimonadia</taxon>
        <taxon>Gemmatimonadales</taxon>
        <taxon>Gemmatimonadaceae</taxon>
        <taxon>environmental samples</taxon>
    </lineage>
</organism>
<comment type="catalytic activity">
    <reaction evidence="2 13">
        <text>1-(5-phospho-beta-D-ribosyl)-ATP + H2O = 1-(5-phospho-beta-D-ribosyl)-5'-AMP + diphosphate + H(+)</text>
        <dbReference type="Rhea" id="RHEA:22828"/>
        <dbReference type="ChEBI" id="CHEBI:15377"/>
        <dbReference type="ChEBI" id="CHEBI:15378"/>
        <dbReference type="ChEBI" id="CHEBI:33019"/>
        <dbReference type="ChEBI" id="CHEBI:59457"/>
        <dbReference type="ChEBI" id="CHEBI:73183"/>
        <dbReference type="EC" id="3.6.1.31"/>
    </reaction>
</comment>
<evidence type="ECO:0000256" key="3">
    <source>
        <dbReference type="ARBA" id="ARBA00005169"/>
    </source>
</evidence>
<evidence type="ECO:0000256" key="5">
    <source>
        <dbReference type="ARBA" id="ARBA00007731"/>
    </source>
</evidence>
<dbReference type="GO" id="GO:0005524">
    <property type="term" value="F:ATP binding"/>
    <property type="evidence" value="ECO:0007669"/>
    <property type="project" value="UniProtKB-KW"/>
</dbReference>
<dbReference type="EC" id="3.6.1.31" evidence="13"/>
<comment type="similarity">
    <text evidence="5 13">In the C-terminal section; belongs to the PRA-PH family.</text>
</comment>
<dbReference type="PANTHER" id="PTHR42945">
    <property type="entry name" value="HISTIDINE BIOSYNTHESIS BIFUNCTIONAL PROTEIN"/>
    <property type="match status" value="1"/>
</dbReference>
<dbReference type="EC" id="3.5.4.19" evidence="13"/>
<feature type="domain" description="Phosphoribosyl-AMP cyclohydrolase" evidence="15">
    <location>
        <begin position="32"/>
        <end position="103"/>
    </location>
</feature>
<dbReference type="PANTHER" id="PTHR42945:SF1">
    <property type="entry name" value="HISTIDINE BIOSYNTHESIS BIFUNCTIONAL PROTEIN HIS7"/>
    <property type="match status" value="1"/>
</dbReference>
<dbReference type="SUPFAM" id="SSF101386">
    <property type="entry name" value="all-alpha NTP pyrophosphatases"/>
    <property type="match status" value="1"/>
</dbReference>
<feature type="region of interest" description="Phosphoribosyl-ATP pyrophosphohydrolase" evidence="13">
    <location>
        <begin position="113"/>
        <end position="241"/>
    </location>
</feature>
<dbReference type="GO" id="GO:0004635">
    <property type="term" value="F:phosphoribosyl-AMP cyclohydrolase activity"/>
    <property type="evidence" value="ECO:0007669"/>
    <property type="project" value="UniProtKB-UniRule"/>
</dbReference>
<evidence type="ECO:0000256" key="8">
    <source>
        <dbReference type="ARBA" id="ARBA00022741"/>
    </source>
</evidence>
<dbReference type="GO" id="GO:0000105">
    <property type="term" value="P:L-histidine biosynthetic process"/>
    <property type="evidence" value="ECO:0007669"/>
    <property type="project" value="UniProtKB-UniRule"/>
</dbReference>
<evidence type="ECO:0000256" key="1">
    <source>
        <dbReference type="ARBA" id="ARBA00000024"/>
    </source>
</evidence>
<dbReference type="NCBIfam" id="NF000768">
    <property type="entry name" value="PRK00051.1"/>
    <property type="match status" value="1"/>
</dbReference>
<comment type="pathway">
    <text evidence="3 13">Amino-acid biosynthesis; L-histidine biosynthesis; L-histidine from 5-phospho-alpha-D-ribose 1-diphosphate: step 3/9.</text>
</comment>
<evidence type="ECO:0000256" key="7">
    <source>
        <dbReference type="ARBA" id="ARBA00022605"/>
    </source>
</evidence>
<dbReference type="Pfam" id="PF01503">
    <property type="entry name" value="PRA-PH"/>
    <property type="match status" value="1"/>
</dbReference>
<keyword evidence="13" id="KW-0963">Cytoplasm</keyword>
<feature type="region of interest" description="Disordered" evidence="14">
    <location>
        <begin position="126"/>
        <end position="163"/>
    </location>
</feature>
<dbReference type="InterPro" id="IPR021130">
    <property type="entry name" value="PRib-ATP_PPHydrolase-like"/>
</dbReference>
<feature type="region of interest" description="Phosphoribosyl-AMP cyclohydrolase" evidence="13">
    <location>
        <begin position="1"/>
        <end position="112"/>
    </location>
</feature>
<dbReference type="GO" id="GO:0004636">
    <property type="term" value="F:phosphoribosyl-ATP diphosphatase activity"/>
    <property type="evidence" value="ECO:0007669"/>
    <property type="project" value="UniProtKB-UniRule"/>
</dbReference>
<keyword evidence="7 13" id="KW-0028">Amino-acid biosynthesis</keyword>
<evidence type="ECO:0000313" key="16">
    <source>
        <dbReference type="EMBL" id="CAA9322387.1"/>
    </source>
</evidence>
<dbReference type="NCBIfam" id="TIGR03188">
    <property type="entry name" value="histidine_hisI"/>
    <property type="match status" value="1"/>
</dbReference>
<evidence type="ECO:0000256" key="4">
    <source>
        <dbReference type="ARBA" id="ARBA00005204"/>
    </source>
</evidence>
<dbReference type="Gene3D" id="3.10.20.810">
    <property type="entry name" value="Phosphoribosyl-AMP cyclohydrolase"/>
    <property type="match status" value="1"/>
</dbReference>
<sequence length="241" mass="24946">MAVLDLDRLDFAKGNGLVVVVAQDDRTGAVLMVAFADREALERTVATGEMHYRSRSRGLWHKGATSGNVQRVVSLALDCDGDAVLARVRPAGPACHTGAVSCFGDVALGADALGALDATIARRADAAARGAPPQQHDAAGAPADQHRSAAPPTAPLPAGAPAAAPALRPSYTARLLADRNLRLKKLGEEASELVLACADEDAARAAEEGADIVYHTLVALRAVGVSLDDVRRVLADRASPR</sequence>
<name>A0A6J4L451_9BACT</name>
<dbReference type="InterPro" id="IPR008179">
    <property type="entry name" value="HisE"/>
</dbReference>
<comment type="similarity">
    <text evidence="6 13">In the N-terminal section; belongs to the PRA-CH family.</text>
</comment>
<dbReference type="SUPFAM" id="SSF141734">
    <property type="entry name" value="HisI-like"/>
    <property type="match status" value="1"/>
</dbReference>
<keyword evidence="9 13" id="KW-0378">Hydrolase</keyword>
<evidence type="ECO:0000256" key="10">
    <source>
        <dbReference type="ARBA" id="ARBA00022840"/>
    </source>
</evidence>
<keyword evidence="8 13" id="KW-0547">Nucleotide-binding</keyword>
<comment type="catalytic activity">
    <reaction evidence="1 13">
        <text>1-(5-phospho-beta-D-ribosyl)-5'-AMP + H2O = 1-(5-phospho-beta-D-ribosyl)-5-[(5-phospho-beta-D-ribosylamino)methylideneamino]imidazole-4-carboxamide</text>
        <dbReference type="Rhea" id="RHEA:20049"/>
        <dbReference type="ChEBI" id="CHEBI:15377"/>
        <dbReference type="ChEBI" id="CHEBI:58435"/>
        <dbReference type="ChEBI" id="CHEBI:59457"/>
        <dbReference type="EC" id="3.5.4.19"/>
    </reaction>
</comment>
<proteinExistence type="inferred from homology"/>
<evidence type="ECO:0000256" key="6">
    <source>
        <dbReference type="ARBA" id="ARBA00008299"/>
    </source>
</evidence>
<dbReference type="EMBL" id="CADCTU010000490">
    <property type="protein sequence ID" value="CAA9322387.1"/>
    <property type="molecule type" value="Genomic_DNA"/>
</dbReference>
<dbReference type="GO" id="GO:0005737">
    <property type="term" value="C:cytoplasm"/>
    <property type="evidence" value="ECO:0007669"/>
    <property type="project" value="UniProtKB-SubCell"/>
</dbReference>
<dbReference type="InterPro" id="IPR002496">
    <property type="entry name" value="PRib_AMP_CycHydrolase_dom"/>
</dbReference>
<dbReference type="AlphaFoldDB" id="A0A6J4L451"/>
<evidence type="ECO:0000256" key="11">
    <source>
        <dbReference type="ARBA" id="ARBA00023102"/>
    </source>
</evidence>
<evidence type="ECO:0000259" key="15">
    <source>
        <dbReference type="Pfam" id="PF01502"/>
    </source>
</evidence>
<evidence type="ECO:0000256" key="14">
    <source>
        <dbReference type="SAM" id="MobiDB-lite"/>
    </source>
</evidence>
<dbReference type="UniPathway" id="UPA00031">
    <property type="reaction ID" value="UER00007"/>
</dbReference>
<gene>
    <name evidence="13" type="primary">hisI</name>
    <name evidence="13" type="synonym">hisIE</name>
    <name evidence="16" type="ORF">AVDCRST_MAG11-2071</name>
</gene>
<protein>
    <recommendedName>
        <fullName evidence="13">Histidine biosynthesis bifunctional protein HisIE</fullName>
    </recommendedName>
    <domain>
        <recommendedName>
            <fullName evidence="13">Phosphoribosyl-AMP cyclohydrolase</fullName>
            <shortName evidence="13">PRA-CH</shortName>
            <ecNumber evidence="13">3.5.4.19</ecNumber>
        </recommendedName>
    </domain>
    <domain>
        <recommendedName>
            <fullName evidence="13">Phosphoribosyl-ATP pyrophosphatase</fullName>
            <shortName evidence="13">PRA-PH</shortName>
            <ecNumber evidence="13">3.6.1.31</ecNumber>
        </recommendedName>
    </domain>
</protein>
<comment type="subcellular location">
    <subcellularLocation>
        <location evidence="13">Cytoplasm</location>
    </subcellularLocation>
</comment>
<dbReference type="Gene3D" id="1.10.287.1080">
    <property type="entry name" value="MazG-like"/>
    <property type="match status" value="1"/>
</dbReference>
<evidence type="ECO:0000256" key="9">
    <source>
        <dbReference type="ARBA" id="ARBA00022801"/>
    </source>
</evidence>
<accession>A0A6J4L451</accession>
<dbReference type="CDD" id="cd11534">
    <property type="entry name" value="NTP-PPase_HisIE_like"/>
    <property type="match status" value="1"/>
</dbReference>
<dbReference type="InterPro" id="IPR038019">
    <property type="entry name" value="PRib_AMP_CycHydrolase_sf"/>
</dbReference>
<keyword evidence="12 13" id="KW-0511">Multifunctional enzyme</keyword>
<evidence type="ECO:0000256" key="2">
    <source>
        <dbReference type="ARBA" id="ARBA00001460"/>
    </source>
</evidence>